<comment type="function">
    <text evidence="7">Involved in peptide bond synthesis. Stimulates efficient translation and peptide-bond synthesis on native or reconstituted 70S ribosomes in vitro. Probably functions indirectly by altering the affinity of the ribosome for aminoacyl-tRNA, thus increasing their reactivity as acceptors for peptidyl transferase.</text>
</comment>
<dbReference type="PANTHER" id="PTHR30053:SF14">
    <property type="entry name" value="TRANSLATION ELONGATION FACTOR KOW-LIKE DOMAIN-CONTAINING PROTEIN"/>
    <property type="match status" value="1"/>
</dbReference>
<dbReference type="FunFam" id="2.40.50.140:FF:000004">
    <property type="entry name" value="Elongation factor P"/>
    <property type="match status" value="1"/>
</dbReference>
<dbReference type="FunFam" id="2.30.30.30:FF:000003">
    <property type="entry name" value="Elongation factor P"/>
    <property type="match status" value="1"/>
</dbReference>
<dbReference type="SMART" id="SM00841">
    <property type="entry name" value="Elong-fact-P_C"/>
    <property type="match status" value="1"/>
</dbReference>
<evidence type="ECO:0000256" key="7">
    <source>
        <dbReference type="HAMAP-Rule" id="MF_00141"/>
    </source>
</evidence>
<dbReference type="Gene3D" id="2.30.30.30">
    <property type="match status" value="1"/>
</dbReference>
<keyword evidence="6 7" id="KW-0648">Protein biosynthesis</keyword>
<dbReference type="Pfam" id="PF08207">
    <property type="entry name" value="EFP_N"/>
    <property type="match status" value="1"/>
</dbReference>
<dbReference type="PIRSF" id="PIRSF005901">
    <property type="entry name" value="EF-P"/>
    <property type="match status" value="1"/>
</dbReference>
<proteinExistence type="inferred from homology"/>
<accession>A0A2H0W5G4</accession>
<evidence type="ECO:0000256" key="5">
    <source>
        <dbReference type="ARBA" id="ARBA00022768"/>
    </source>
</evidence>
<dbReference type="InterPro" id="IPR011768">
    <property type="entry name" value="Transl_elongation_fac_P"/>
</dbReference>
<dbReference type="GO" id="GO:0005829">
    <property type="term" value="C:cytosol"/>
    <property type="evidence" value="ECO:0007669"/>
    <property type="project" value="UniProtKB-ARBA"/>
</dbReference>
<name>A0A2H0W5G4_9BACT</name>
<dbReference type="GO" id="GO:0003746">
    <property type="term" value="F:translation elongation factor activity"/>
    <property type="evidence" value="ECO:0007669"/>
    <property type="project" value="UniProtKB-UniRule"/>
</dbReference>
<evidence type="ECO:0000256" key="6">
    <source>
        <dbReference type="ARBA" id="ARBA00022917"/>
    </source>
</evidence>
<comment type="caution">
    <text evidence="12">The sequence shown here is derived from an EMBL/GenBank/DDBJ whole genome shotgun (WGS) entry which is preliminary data.</text>
</comment>
<keyword evidence="4 7" id="KW-0963">Cytoplasm</keyword>
<evidence type="ECO:0000256" key="2">
    <source>
        <dbReference type="ARBA" id="ARBA00004815"/>
    </source>
</evidence>
<dbReference type="SMART" id="SM01185">
    <property type="entry name" value="EFP"/>
    <property type="match status" value="1"/>
</dbReference>
<evidence type="ECO:0000256" key="9">
    <source>
        <dbReference type="RuleBase" id="RU004389"/>
    </source>
</evidence>
<dbReference type="UniPathway" id="UPA00345"/>
<evidence type="ECO:0000313" key="12">
    <source>
        <dbReference type="EMBL" id="PIS07326.1"/>
    </source>
</evidence>
<keyword evidence="5 7" id="KW-0251">Elongation factor</keyword>
<evidence type="ECO:0000313" key="13">
    <source>
        <dbReference type="Proteomes" id="UP000231382"/>
    </source>
</evidence>
<evidence type="ECO:0000256" key="8">
    <source>
        <dbReference type="NCBIfam" id="TIGR00038"/>
    </source>
</evidence>
<evidence type="ECO:0000256" key="4">
    <source>
        <dbReference type="ARBA" id="ARBA00022490"/>
    </source>
</evidence>
<dbReference type="Pfam" id="PF01132">
    <property type="entry name" value="EFP"/>
    <property type="match status" value="1"/>
</dbReference>
<dbReference type="FunFam" id="2.40.50.140:FF:000009">
    <property type="entry name" value="Elongation factor P"/>
    <property type="match status" value="1"/>
</dbReference>
<evidence type="ECO:0000259" key="11">
    <source>
        <dbReference type="SMART" id="SM01185"/>
    </source>
</evidence>
<dbReference type="Gene3D" id="2.40.50.140">
    <property type="entry name" value="Nucleic acid-binding proteins"/>
    <property type="match status" value="2"/>
</dbReference>
<dbReference type="GO" id="GO:0043043">
    <property type="term" value="P:peptide biosynthetic process"/>
    <property type="evidence" value="ECO:0007669"/>
    <property type="project" value="InterPro"/>
</dbReference>
<dbReference type="Pfam" id="PF09285">
    <property type="entry name" value="Elong-fact-P_C"/>
    <property type="match status" value="1"/>
</dbReference>
<protein>
    <recommendedName>
        <fullName evidence="7 8">Elongation factor P</fullName>
        <shortName evidence="7">EF-P</shortName>
    </recommendedName>
</protein>
<dbReference type="InterPro" id="IPR001059">
    <property type="entry name" value="Transl_elong_P/YeiP_cen"/>
</dbReference>
<comment type="pathway">
    <text evidence="2 7">Protein biosynthesis; polypeptide chain elongation.</text>
</comment>
<dbReference type="CDD" id="cd04470">
    <property type="entry name" value="S1_EF-P_repeat_1"/>
    <property type="match status" value="1"/>
</dbReference>
<dbReference type="NCBIfam" id="NF001810">
    <property type="entry name" value="PRK00529.1"/>
    <property type="match status" value="1"/>
</dbReference>
<evidence type="ECO:0000259" key="10">
    <source>
        <dbReference type="SMART" id="SM00841"/>
    </source>
</evidence>
<comment type="similarity">
    <text evidence="3 7 9">Belongs to the elongation factor P family.</text>
</comment>
<dbReference type="InterPro" id="IPR014722">
    <property type="entry name" value="Rib_uL2_dom2"/>
</dbReference>
<comment type="subcellular location">
    <subcellularLocation>
        <location evidence="1 7">Cytoplasm</location>
    </subcellularLocation>
</comment>
<dbReference type="EMBL" id="PEZW01000028">
    <property type="protein sequence ID" value="PIS07326.1"/>
    <property type="molecule type" value="Genomic_DNA"/>
</dbReference>
<dbReference type="NCBIfam" id="TIGR00038">
    <property type="entry name" value="efp"/>
    <property type="match status" value="1"/>
</dbReference>
<sequence>MLSITNLKTGTKITYEGDPCIVLSYYHSKMGRGGAVVKTKLKNLRTGSTIDKTFQGADKLDEADLSKKTATYLYSDNEDVNFMDSETFDQFSLPLSKIGDEKKYLIENAPIDILYFGDEALNIEIPLKMTFKVISAPPAIKGNTAGAVTKKVEIETGAFIDSPVFIKEGDKIVVDTRDGSYVERAQ</sequence>
<evidence type="ECO:0000256" key="3">
    <source>
        <dbReference type="ARBA" id="ARBA00009479"/>
    </source>
</evidence>
<dbReference type="CDD" id="cd05794">
    <property type="entry name" value="S1_EF-P_repeat_2"/>
    <property type="match status" value="1"/>
</dbReference>
<organism evidence="12 13">
    <name type="scientific">Candidatus Berkelbacteria bacterium CG10_big_fil_rev_8_21_14_0_10_43_13</name>
    <dbReference type="NCBI Taxonomy" id="1974514"/>
    <lineage>
        <taxon>Bacteria</taxon>
        <taxon>Candidatus Berkelbacteria</taxon>
    </lineage>
</organism>
<feature type="domain" description="Elongation factor P C-terminal" evidence="10">
    <location>
        <begin position="129"/>
        <end position="184"/>
    </location>
</feature>
<dbReference type="InterPro" id="IPR015365">
    <property type="entry name" value="Elong-fact-P_C"/>
</dbReference>
<dbReference type="InterPro" id="IPR020599">
    <property type="entry name" value="Transl_elong_fac_P/YeiP"/>
</dbReference>
<gene>
    <name evidence="7 12" type="primary">efp</name>
    <name evidence="12" type="ORF">COT78_04185</name>
</gene>
<dbReference type="SUPFAM" id="SSF50104">
    <property type="entry name" value="Translation proteins SH3-like domain"/>
    <property type="match status" value="1"/>
</dbReference>
<feature type="domain" description="Translation elongation factor P/YeiP central" evidence="11">
    <location>
        <begin position="67"/>
        <end position="121"/>
    </location>
</feature>
<evidence type="ECO:0000256" key="1">
    <source>
        <dbReference type="ARBA" id="ARBA00004496"/>
    </source>
</evidence>
<dbReference type="InterPro" id="IPR013185">
    <property type="entry name" value="Transl_elong_KOW-like"/>
</dbReference>
<dbReference type="HAMAP" id="MF_00141">
    <property type="entry name" value="EF_P"/>
    <property type="match status" value="1"/>
</dbReference>
<dbReference type="InterPro" id="IPR008991">
    <property type="entry name" value="Translation_prot_SH3-like_sf"/>
</dbReference>
<dbReference type="SUPFAM" id="SSF50249">
    <property type="entry name" value="Nucleic acid-binding proteins"/>
    <property type="match status" value="2"/>
</dbReference>
<dbReference type="Proteomes" id="UP000231382">
    <property type="component" value="Unassembled WGS sequence"/>
</dbReference>
<reference evidence="13" key="1">
    <citation type="submission" date="2017-09" db="EMBL/GenBank/DDBJ databases">
        <title>Depth-based differentiation of microbial function through sediment-hosted aquifers and enrichment of novel symbionts in the deep terrestrial subsurface.</title>
        <authorList>
            <person name="Probst A.J."/>
            <person name="Ladd B."/>
            <person name="Jarett J.K."/>
            <person name="Geller-Mcgrath D.E."/>
            <person name="Sieber C.M.K."/>
            <person name="Emerson J.B."/>
            <person name="Anantharaman K."/>
            <person name="Thomas B.C."/>
            <person name="Malmstrom R."/>
            <person name="Stieglmeier M."/>
            <person name="Klingl A."/>
            <person name="Woyke T."/>
            <person name="Ryan C.M."/>
            <person name="Banfield J.F."/>
        </authorList>
    </citation>
    <scope>NUCLEOTIDE SEQUENCE [LARGE SCALE GENOMIC DNA]</scope>
</reference>
<dbReference type="PANTHER" id="PTHR30053">
    <property type="entry name" value="ELONGATION FACTOR P"/>
    <property type="match status" value="1"/>
</dbReference>
<dbReference type="AlphaFoldDB" id="A0A2H0W5G4"/>
<dbReference type="InterPro" id="IPR012340">
    <property type="entry name" value="NA-bd_OB-fold"/>
</dbReference>